<dbReference type="Proteomes" id="UP001157186">
    <property type="component" value="Unassembled WGS sequence"/>
</dbReference>
<evidence type="ECO:0000313" key="2">
    <source>
        <dbReference type="Proteomes" id="UP001157186"/>
    </source>
</evidence>
<dbReference type="InterPro" id="IPR033856">
    <property type="entry name" value="Trp_halogen"/>
</dbReference>
<organism evidence="1 2">
    <name type="scientific">Thalassotalea insulae</name>
    <dbReference type="NCBI Taxonomy" id="2056778"/>
    <lineage>
        <taxon>Bacteria</taxon>
        <taxon>Pseudomonadati</taxon>
        <taxon>Pseudomonadota</taxon>
        <taxon>Gammaproteobacteria</taxon>
        <taxon>Alteromonadales</taxon>
        <taxon>Colwelliaceae</taxon>
        <taxon>Thalassotalea</taxon>
    </lineage>
</organism>
<comment type="caution">
    <text evidence="1">The sequence shown here is derived from an EMBL/GenBank/DDBJ whole genome shotgun (WGS) entry which is preliminary data.</text>
</comment>
<dbReference type="PANTHER" id="PTHR43747:SF4">
    <property type="entry name" value="FLAVIN-DEPENDENT TRYPTOPHAN HALOGENASE"/>
    <property type="match status" value="1"/>
</dbReference>
<dbReference type="PANTHER" id="PTHR43747">
    <property type="entry name" value="FAD-BINDING PROTEIN"/>
    <property type="match status" value="1"/>
</dbReference>
<dbReference type="InterPro" id="IPR036188">
    <property type="entry name" value="FAD/NAD-bd_sf"/>
</dbReference>
<dbReference type="InterPro" id="IPR006905">
    <property type="entry name" value="Flavin_halogenase"/>
</dbReference>
<dbReference type="Gene3D" id="3.50.50.60">
    <property type="entry name" value="FAD/NAD(P)-binding domain"/>
    <property type="match status" value="1"/>
</dbReference>
<name>A0ABQ6GX14_9GAMM</name>
<protein>
    <submittedName>
        <fullName evidence="1">Tryptophan halogenase</fullName>
    </submittedName>
</protein>
<dbReference type="EMBL" id="BSST01000001">
    <property type="protein sequence ID" value="GLX79157.1"/>
    <property type="molecule type" value="Genomic_DNA"/>
</dbReference>
<dbReference type="SUPFAM" id="SSF51905">
    <property type="entry name" value="FAD/NAD(P)-binding domain"/>
    <property type="match status" value="1"/>
</dbReference>
<sequence>MVVEKKNVKSVVIAGGGTAGWMTAAALSHHFKDQAIRITLIESSQIGTIGVGEATIPTLRRFYQKLGLTDLDVVKATAATCKLGIEFKDWFQEGTSFIHPFGLYGQGTQEVAFHQYWLRAKKAGSKVALADYSLGVNLAKESRFTLPSEQPESQLEIFDWALHFDAALFAQLMKDYAVANGVMPIDAKIEQVTLNQQDKRIEMLQLQDGCLISGDLFIDCSGFSGILIKQALNTPFEDWSQWLLCDRAIAVQSETSGQPLARTISQAHTAGWQWKIPLQHRMGNGLVYSSKYIDDQAAKECLLANVEGKILHQPRSFSFTPGRIKSAWHNNCIAVGLSSGFLEPLESTSIALVETAIEKIIQTFEQPEYTKQDVDKFNHATVMEYERVRDFIILHYKANQRTDGAMWQFCREMPVPDKLIEKLQRYQQTGSIMQYPWEIFGKDSWLAILDGFNIYPKNYDKKADNMPIEYLNQQLEYMKTRVRKAVDGAPTHGEFLAQYCQFIAK</sequence>
<evidence type="ECO:0000313" key="1">
    <source>
        <dbReference type="EMBL" id="GLX79157.1"/>
    </source>
</evidence>
<dbReference type="RefSeq" id="WP_284245058.1">
    <property type="nucleotide sequence ID" value="NZ_BSST01000001.1"/>
</dbReference>
<dbReference type="PIRSF" id="PIRSF011396">
    <property type="entry name" value="Trp_halogenase"/>
    <property type="match status" value="1"/>
</dbReference>
<dbReference type="InterPro" id="IPR050816">
    <property type="entry name" value="Flavin-dep_Halogenase_NPB"/>
</dbReference>
<proteinExistence type="predicted"/>
<dbReference type="Pfam" id="PF04820">
    <property type="entry name" value="Trp_halogenase"/>
    <property type="match status" value="1"/>
</dbReference>
<keyword evidence="2" id="KW-1185">Reference proteome</keyword>
<gene>
    <name evidence="1" type="ORF">tinsulaeT_24970</name>
</gene>
<reference evidence="1 2" key="1">
    <citation type="submission" date="2023-03" db="EMBL/GenBank/DDBJ databases">
        <title>Draft genome sequence of Thalassotalea insulae KCTC 62186T.</title>
        <authorList>
            <person name="Sawabe T."/>
        </authorList>
    </citation>
    <scope>NUCLEOTIDE SEQUENCE [LARGE SCALE GENOMIC DNA]</scope>
    <source>
        <strain evidence="1 2">KCTC 62186</strain>
    </source>
</reference>
<accession>A0ABQ6GX14</accession>